<protein>
    <submittedName>
        <fullName evidence="1">10733_t:CDS:1</fullName>
    </submittedName>
</protein>
<comment type="caution">
    <text evidence="1">The sequence shown here is derived from an EMBL/GenBank/DDBJ whole genome shotgun (WGS) entry which is preliminary data.</text>
</comment>
<reference evidence="1" key="1">
    <citation type="submission" date="2021-06" db="EMBL/GenBank/DDBJ databases">
        <authorList>
            <person name="Kallberg Y."/>
            <person name="Tangrot J."/>
            <person name="Rosling A."/>
        </authorList>
    </citation>
    <scope>NUCLEOTIDE SEQUENCE</scope>
    <source>
        <strain evidence="1">28 12/20/2015</strain>
    </source>
</reference>
<name>A0ACA9L2A3_9GLOM</name>
<evidence type="ECO:0000313" key="1">
    <source>
        <dbReference type="EMBL" id="CAG8505523.1"/>
    </source>
</evidence>
<sequence length="40" mass="4416">MAAMDIAQGHLLGLSDYDTFCAAYHSVESVYNNPNHTRSD</sequence>
<proteinExistence type="predicted"/>
<keyword evidence="2" id="KW-1185">Reference proteome</keyword>
<dbReference type="Proteomes" id="UP000789366">
    <property type="component" value="Unassembled WGS sequence"/>
</dbReference>
<gene>
    <name evidence="1" type="ORF">SPELUC_LOCUS3220</name>
</gene>
<evidence type="ECO:0000313" key="2">
    <source>
        <dbReference type="Proteomes" id="UP000789366"/>
    </source>
</evidence>
<dbReference type="EMBL" id="CAJVPW010002397">
    <property type="protein sequence ID" value="CAG8505523.1"/>
    <property type="molecule type" value="Genomic_DNA"/>
</dbReference>
<organism evidence="1 2">
    <name type="scientific">Cetraspora pellucida</name>
    <dbReference type="NCBI Taxonomy" id="1433469"/>
    <lineage>
        <taxon>Eukaryota</taxon>
        <taxon>Fungi</taxon>
        <taxon>Fungi incertae sedis</taxon>
        <taxon>Mucoromycota</taxon>
        <taxon>Glomeromycotina</taxon>
        <taxon>Glomeromycetes</taxon>
        <taxon>Diversisporales</taxon>
        <taxon>Gigasporaceae</taxon>
        <taxon>Cetraspora</taxon>
    </lineage>
</organism>
<feature type="non-terminal residue" evidence="1">
    <location>
        <position position="40"/>
    </location>
</feature>
<accession>A0ACA9L2A3</accession>